<dbReference type="AlphaFoldDB" id="A0A9D3WQF4"/>
<evidence type="ECO:0000313" key="2">
    <source>
        <dbReference type="Proteomes" id="UP000827986"/>
    </source>
</evidence>
<protein>
    <submittedName>
        <fullName evidence="1">Uncharacterized protein</fullName>
    </submittedName>
</protein>
<reference evidence="1" key="1">
    <citation type="submission" date="2021-09" db="EMBL/GenBank/DDBJ databases">
        <title>The genome of Mauremys mutica provides insights into the evolution of semi-aquatic lifestyle.</title>
        <authorList>
            <person name="Gong S."/>
            <person name="Gao Y."/>
        </authorList>
    </citation>
    <scope>NUCLEOTIDE SEQUENCE</scope>
    <source>
        <strain evidence="1">MM-2020</strain>
        <tissue evidence="1">Muscle</tissue>
    </source>
</reference>
<evidence type="ECO:0000313" key="1">
    <source>
        <dbReference type="EMBL" id="KAH1168459.1"/>
    </source>
</evidence>
<gene>
    <name evidence="1" type="ORF">KIL84_003942</name>
</gene>
<sequence length="156" mass="17222">MRPGLGHWECCFRGAGMQGNKNDKGSQVGSGWLVGQNSLSSRSVGLKGSCVSMLTRHRQRCGMPMGSWRTRWPGYRSFTAEPNSDKAQKRSCSPSTPVFALVHSALALALMMRRKRSSAAEYTVLQENKKKSIGIFPSSTVGCLESQITARYIVYR</sequence>
<dbReference type="EMBL" id="JAHDVG010000486">
    <property type="protein sequence ID" value="KAH1168459.1"/>
    <property type="molecule type" value="Genomic_DNA"/>
</dbReference>
<comment type="caution">
    <text evidence="1">The sequence shown here is derived from an EMBL/GenBank/DDBJ whole genome shotgun (WGS) entry which is preliminary data.</text>
</comment>
<keyword evidence="2" id="KW-1185">Reference proteome</keyword>
<organism evidence="1 2">
    <name type="scientific">Mauremys mutica</name>
    <name type="common">yellowpond turtle</name>
    <dbReference type="NCBI Taxonomy" id="74926"/>
    <lineage>
        <taxon>Eukaryota</taxon>
        <taxon>Metazoa</taxon>
        <taxon>Chordata</taxon>
        <taxon>Craniata</taxon>
        <taxon>Vertebrata</taxon>
        <taxon>Euteleostomi</taxon>
        <taxon>Archelosauria</taxon>
        <taxon>Testudinata</taxon>
        <taxon>Testudines</taxon>
        <taxon>Cryptodira</taxon>
        <taxon>Durocryptodira</taxon>
        <taxon>Testudinoidea</taxon>
        <taxon>Geoemydidae</taxon>
        <taxon>Geoemydinae</taxon>
        <taxon>Mauremys</taxon>
    </lineage>
</organism>
<name>A0A9D3WQF4_9SAUR</name>
<dbReference type="Proteomes" id="UP000827986">
    <property type="component" value="Unassembled WGS sequence"/>
</dbReference>
<accession>A0A9D3WQF4</accession>
<proteinExistence type="predicted"/>